<proteinExistence type="predicted"/>
<dbReference type="EMBL" id="CP090891">
    <property type="protein sequence ID" value="ULU10951.1"/>
    <property type="molecule type" value="Genomic_DNA"/>
</dbReference>
<dbReference type="Proteomes" id="UP000827892">
    <property type="component" value="Chromosome I"/>
</dbReference>
<evidence type="ECO:0000313" key="2">
    <source>
        <dbReference type="EMBL" id="ULU10951.1"/>
    </source>
</evidence>
<feature type="region of interest" description="Disordered" evidence="1">
    <location>
        <begin position="1"/>
        <end position="30"/>
    </location>
</feature>
<accession>A0AAE9DUD3</accession>
<name>A0AAE9DUD3_CAEBR</name>
<evidence type="ECO:0000313" key="3">
    <source>
        <dbReference type="Proteomes" id="UP000827892"/>
    </source>
</evidence>
<dbReference type="AlphaFoldDB" id="A0AAE9DUD3"/>
<reference evidence="2 3" key="1">
    <citation type="submission" date="2022-05" db="EMBL/GenBank/DDBJ databases">
        <title>Chromosome-level reference genomes for two strains of Caenorhabditis briggsae: an improved platform for comparative genomics.</title>
        <authorList>
            <person name="Stevens L."/>
            <person name="Andersen E.C."/>
        </authorList>
    </citation>
    <scope>NUCLEOTIDE SEQUENCE [LARGE SCALE GENOMIC DNA]</scope>
    <source>
        <strain evidence="2">QX1410_ONT</strain>
        <tissue evidence="2">Whole-organism</tissue>
    </source>
</reference>
<sequence>MEFNSSETIAQCSNSAAPDATNCSKRRRTQESFVSPKLRVVLAERSSSTTLHNFWNSAEMSQ</sequence>
<gene>
    <name evidence="2" type="ORF">L3Y34_014872</name>
</gene>
<evidence type="ECO:0000256" key="1">
    <source>
        <dbReference type="SAM" id="MobiDB-lite"/>
    </source>
</evidence>
<feature type="compositionally biased region" description="Polar residues" evidence="1">
    <location>
        <begin position="1"/>
        <end position="16"/>
    </location>
</feature>
<organism evidence="2 3">
    <name type="scientific">Caenorhabditis briggsae</name>
    <dbReference type="NCBI Taxonomy" id="6238"/>
    <lineage>
        <taxon>Eukaryota</taxon>
        <taxon>Metazoa</taxon>
        <taxon>Ecdysozoa</taxon>
        <taxon>Nematoda</taxon>
        <taxon>Chromadorea</taxon>
        <taxon>Rhabditida</taxon>
        <taxon>Rhabditina</taxon>
        <taxon>Rhabditomorpha</taxon>
        <taxon>Rhabditoidea</taxon>
        <taxon>Rhabditidae</taxon>
        <taxon>Peloderinae</taxon>
        <taxon>Caenorhabditis</taxon>
    </lineage>
</organism>
<protein>
    <submittedName>
        <fullName evidence="2">Uncharacterized protein</fullName>
    </submittedName>
</protein>